<proteinExistence type="predicted"/>
<dbReference type="AlphaFoldDB" id="A0A1H3QAB6"/>
<gene>
    <name evidence="1" type="ORF">SAMN05421547_11254</name>
</gene>
<evidence type="ECO:0000313" key="1">
    <source>
        <dbReference type="EMBL" id="SDZ10336.1"/>
    </source>
</evidence>
<dbReference type="EMBL" id="FNPE01000012">
    <property type="protein sequence ID" value="SDZ10336.1"/>
    <property type="molecule type" value="Genomic_DNA"/>
</dbReference>
<accession>A0A1H3QAB6</accession>
<name>A0A1H3QAB6_9BURK</name>
<evidence type="ECO:0000313" key="2">
    <source>
        <dbReference type="Proteomes" id="UP000183417"/>
    </source>
</evidence>
<dbReference type="Proteomes" id="UP000183417">
    <property type="component" value="Unassembled WGS sequence"/>
</dbReference>
<dbReference type="RefSeq" id="WP_016448015.1">
    <property type="nucleotide sequence ID" value="NZ_AP025556.1"/>
</dbReference>
<sequence length="206" mass="23777">MTQLSFPSRPGLQTSAHPLRSLPEHWRTWAGESRLNRVWLNELIVGDLQPMHQQLALLAVALDEAVRVRYAGSARPAVEEAIQQLDLAVLDHQHFLTTLGAVWHALYEFPAYQRLLKGFREVVHAWQQSVLVGDAQEPEHFRRCERLGWRLLGDACLLIDMFAESAAVAGGFDAAAMQPWYRTRRWRPWSALRRALRRLRDSLLRR</sequence>
<organism evidence="1 2">
    <name type="scientific">Delftia lacustris</name>
    <dbReference type="NCBI Taxonomy" id="558537"/>
    <lineage>
        <taxon>Bacteria</taxon>
        <taxon>Pseudomonadati</taxon>
        <taxon>Pseudomonadota</taxon>
        <taxon>Betaproteobacteria</taxon>
        <taxon>Burkholderiales</taxon>
        <taxon>Comamonadaceae</taxon>
        <taxon>Delftia</taxon>
    </lineage>
</organism>
<protein>
    <submittedName>
        <fullName evidence="1">Uncharacterized protein</fullName>
    </submittedName>
</protein>
<dbReference type="GeneID" id="94694739"/>
<reference evidence="1 2" key="1">
    <citation type="submission" date="2016-10" db="EMBL/GenBank/DDBJ databases">
        <authorList>
            <person name="de Groot N.N."/>
        </authorList>
    </citation>
    <scope>NUCLEOTIDE SEQUENCE [LARGE SCALE GENOMIC DNA]</scope>
    <source>
        <strain evidence="1 2">LMG 24775</strain>
    </source>
</reference>